<sequence length="571" mass="62295">MMKKLLTACVILVAVGTFAFAKGNSEPSDTGTAAGTGIGIVKTAYGSVSGVVSALYPDVTIFKGVPYAAPPVGDLRWQAPQDPKPWTGVRACDTYAAISPQYADQGAGSEPWKTDFYNWGEFPPVSEDCLYVNITTGAKSSNEKRPVYIWFHGGGLRHGWSYEPEFDGDTLAKKGVIVVSVGQRLGVFGYMSLPQLTKEQGHSGNYGLMDTIKAVAWVKANIAAFGGDPNNITLGGQSGGTTKAAGIVSSPLATGPQHGIKNMILESGVKWFDVFKDQAGGEADGQKYLTHLGIDTNASLESLRAMDFKVFLGKDTDDYVSNTPTNMINDGYSLKYSIMADAVDAGEWKGINILSGTNLGEAIDALKMTSAEFYDAYKKGLGPLYDQYDFQNLVKVTDANAADTFRTFATYGLNVNIGGSYSRCLMVNRVFGAYMKQVYGTSAGTYYSYLFSHFTPSRPEEAGTIRDVKNFWAWHSSEMWYAFDTLRQGVPPARPWTAYDFELAETVSNYWVNFIKTGNPNGPGLTVWPEADAGYQYLEIGDTVASRNEMEKIDQLMRDAVLTKWNIKLNK</sequence>
<dbReference type="PANTHER" id="PTHR11559">
    <property type="entry name" value="CARBOXYLESTERASE"/>
    <property type="match status" value="1"/>
</dbReference>
<dbReference type="Pfam" id="PF00135">
    <property type="entry name" value="COesterase"/>
    <property type="match status" value="1"/>
</dbReference>
<protein>
    <recommendedName>
        <fullName evidence="3">Carboxylic ester hydrolase</fullName>
        <ecNumber evidence="3">3.1.1.-</ecNumber>
    </recommendedName>
</protein>
<dbReference type="InterPro" id="IPR029058">
    <property type="entry name" value="AB_hydrolase_fold"/>
</dbReference>
<gene>
    <name evidence="5" type="ordered locus">TREPR_1599</name>
</gene>
<dbReference type="RefSeq" id="WP_015708522.1">
    <property type="nucleotide sequence ID" value="NC_015578.1"/>
</dbReference>
<dbReference type="KEGG" id="tpi:TREPR_1599"/>
<keyword evidence="3" id="KW-0732">Signal</keyword>
<dbReference type="ESTHER" id="trepz-f5ynu3">
    <property type="family name" value="Carb_B_Bacteria"/>
</dbReference>
<feature type="domain" description="Carboxylesterase type B" evidence="4">
    <location>
        <begin position="40"/>
        <end position="548"/>
    </location>
</feature>
<accession>F5YNU3</accession>
<dbReference type="Proteomes" id="UP000009223">
    <property type="component" value="Chromosome"/>
</dbReference>
<dbReference type="SUPFAM" id="SSF53474">
    <property type="entry name" value="alpha/beta-Hydrolases"/>
    <property type="match status" value="1"/>
</dbReference>
<name>F5YNU3_TREPZ</name>
<evidence type="ECO:0000259" key="4">
    <source>
        <dbReference type="Pfam" id="PF00135"/>
    </source>
</evidence>
<dbReference type="InterPro" id="IPR050309">
    <property type="entry name" value="Type-B_Carboxylest/Lipase"/>
</dbReference>
<dbReference type="PROSITE" id="PS00122">
    <property type="entry name" value="CARBOXYLESTERASE_B_1"/>
    <property type="match status" value="1"/>
</dbReference>
<dbReference type="AlphaFoldDB" id="F5YNU3"/>
<evidence type="ECO:0000313" key="5">
    <source>
        <dbReference type="EMBL" id="AEF85610.1"/>
    </source>
</evidence>
<evidence type="ECO:0000256" key="1">
    <source>
        <dbReference type="ARBA" id="ARBA00005964"/>
    </source>
</evidence>
<evidence type="ECO:0000256" key="2">
    <source>
        <dbReference type="ARBA" id="ARBA00022801"/>
    </source>
</evidence>
<dbReference type="eggNOG" id="COG2272">
    <property type="taxonomic scope" value="Bacteria"/>
</dbReference>
<dbReference type="EC" id="3.1.1.-" evidence="3"/>
<dbReference type="InterPro" id="IPR002018">
    <property type="entry name" value="CarbesteraseB"/>
</dbReference>
<reference evidence="5 6" key="2">
    <citation type="journal article" date="2011" name="ISME J.">
        <title>RNA-seq reveals cooperative metabolic interactions between two termite-gut spirochete species in co-culture.</title>
        <authorList>
            <person name="Rosenthal A.Z."/>
            <person name="Matson E.G."/>
            <person name="Eldar A."/>
            <person name="Leadbetter J.R."/>
        </authorList>
    </citation>
    <scope>NUCLEOTIDE SEQUENCE [LARGE SCALE GENOMIC DNA]</scope>
    <source>
        <strain evidence="6">ATCC BAA-887 / DSM 12427 / ZAS-2</strain>
    </source>
</reference>
<dbReference type="Gene3D" id="3.40.50.1820">
    <property type="entry name" value="alpha/beta hydrolase"/>
    <property type="match status" value="1"/>
</dbReference>
<keyword evidence="6" id="KW-1185">Reference proteome</keyword>
<reference evidence="6" key="1">
    <citation type="submission" date="2009-12" db="EMBL/GenBank/DDBJ databases">
        <title>Complete sequence of Treponema primitia strain ZAS-2.</title>
        <authorList>
            <person name="Tetu S.G."/>
            <person name="Matson E."/>
            <person name="Ren Q."/>
            <person name="Seshadri R."/>
            <person name="Elbourne L."/>
            <person name="Hassan K.A."/>
            <person name="Durkin A."/>
            <person name="Radune D."/>
            <person name="Mohamoud Y."/>
            <person name="Shay R."/>
            <person name="Jin S."/>
            <person name="Zhang X."/>
            <person name="Lucey K."/>
            <person name="Ballor N.R."/>
            <person name="Ottesen E."/>
            <person name="Rosenthal R."/>
            <person name="Allen A."/>
            <person name="Leadbetter J.R."/>
            <person name="Paulsen I.T."/>
        </authorList>
    </citation>
    <scope>NUCLEOTIDE SEQUENCE [LARGE SCALE GENOMIC DNA]</scope>
    <source>
        <strain evidence="6">ATCC BAA-887 / DSM 12427 / ZAS-2</strain>
    </source>
</reference>
<keyword evidence="2 3" id="KW-0378">Hydrolase</keyword>
<organism evidence="5 6">
    <name type="scientific">Treponema primitia (strain ATCC BAA-887 / DSM 12427 / ZAS-2)</name>
    <dbReference type="NCBI Taxonomy" id="545694"/>
    <lineage>
        <taxon>Bacteria</taxon>
        <taxon>Pseudomonadati</taxon>
        <taxon>Spirochaetota</taxon>
        <taxon>Spirochaetia</taxon>
        <taxon>Spirochaetales</taxon>
        <taxon>Treponemataceae</taxon>
        <taxon>Treponema</taxon>
    </lineage>
</organism>
<dbReference type="HOGENOM" id="CLU_006586_16_3_12"/>
<dbReference type="InterPro" id="IPR019826">
    <property type="entry name" value="Carboxylesterase_B_AS"/>
</dbReference>
<comment type="similarity">
    <text evidence="1 3">Belongs to the type-B carboxylesterase/lipase family.</text>
</comment>
<dbReference type="STRING" id="545694.TREPR_1599"/>
<evidence type="ECO:0000313" key="6">
    <source>
        <dbReference type="Proteomes" id="UP000009223"/>
    </source>
</evidence>
<feature type="chain" id="PRO_5005129671" description="Carboxylic ester hydrolase" evidence="3">
    <location>
        <begin position="22"/>
        <end position="571"/>
    </location>
</feature>
<evidence type="ECO:0000256" key="3">
    <source>
        <dbReference type="RuleBase" id="RU361235"/>
    </source>
</evidence>
<dbReference type="GO" id="GO:0016787">
    <property type="term" value="F:hydrolase activity"/>
    <property type="evidence" value="ECO:0007669"/>
    <property type="project" value="UniProtKB-KW"/>
</dbReference>
<dbReference type="EMBL" id="CP001843">
    <property type="protein sequence ID" value="AEF85610.1"/>
    <property type="molecule type" value="Genomic_DNA"/>
</dbReference>
<proteinExistence type="inferred from homology"/>
<feature type="signal peptide" evidence="3">
    <location>
        <begin position="1"/>
        <end position="21"/>
    </location>
</feature>